<evidence type="ECO:0000313" key="3">
    <source>
        <dbReference type="Proteomes" id="UP000596661"/>
    </source>
</evidence>
<dbReference type="EnsemblPlants" id="novel_model_7335_5bd9a17a">
    <property type="protein sequence ID" value="cds.novel_model_7335_5bd9a17a"/>
    <property type="gene ID" value="novel_gene_3879_5bd9a17a"/>
</dbReference>
<keyword evidence="1" id="KW-0812">Transmembrane</keyword>
<dbReference type="EMBL" id="UZAU01000821">
    <property type="status" value="NOT_ANNOTATED_CDS"/>
    <property type="molecule type" value="Genomic_DNA"/>
</dbReference>
<sequence length="121" mass="13271">MGATLNKGVLQQLAVAMMMMMILILLISTDYECEATATSDQLFNSNATNIIGDQDLDVEFQMDSEINRRILALKASVVKKTLDKGAAGCGRTNGNQRYTPCAGPNTGTRQNYCRDSRNRNC</sequence>
<keyword evidence="1" id="KW-0472">Membrane</keyword>
<proteinExistence type="predicted"/>
<protein>
    <recommendedName>
        <fullName evidence="4">Rapid ALkalinization Factor</fullName>
    </recommendedName>
</protein>
<keyword evidence="1" id="KW-1133">Transmembrane helix</keyword>
<reference evidence="2" key="1">
    <citation type="submission" date="2021-03" db="UniProtKB">
        <authorList>
            <consortium name="EnsemblPlants"/>
        </authorList>
    </citation>
    <scope>IDENTIFICATION</scope>
</reference>
<dbReference type="Gramene" id="novel_model_7335_5bd9a17a">
    <property type="protein sequence ID" value="cds.novel_model_7335_5bd9a17a"/>
    <property type="gene ID" value="novel_gene_3879_5bd9a17a"/>
</dbReference>
<dbReference type="AlphaFoldDB" id="A0A803RB93"/>
<dbReference type="Proteomes" id="UP000596661">
    <property type="component" value="Unassembled WGS sequence"/>
</dbReference>
<feature type="transmembrane region" description="Helical" evidence="1">
    <location>
        <begin position="12"/>
        <end position="31"/>
    </location>
</feature>
<evidence type="ECO:0000313" key="2">
    <source>
        <dbReference type="EnsemblPlants" id="cds.novel_model_7335_5bd9a17a"/>
    </source>
</evidence>
<evidence type="ECO:0008006" key="4">
    <source>
        <dbReference type="Google" id="ProtNLM"/>
    </source>
</evidence>
<organism evidence="2 3">
    <name type="scientific">Cannabis sativa</name>
    <name type="common">Hemp</name>
    <name type="synonym">Marijuana</name>
    <dbReference type="NCBI Taxonomy" id="3483"/>
    <lineage>
        <taxon>Eukaryota</taxon>
        <taxon>Viridiplantae</taxon>
        <taxon>Streptophyta</taxon>
        <taxon>Embryophyta</taxon>
        <taxon>Tracheophyta</taxon>
        <taxon>Spermatophyta</taxon>
        <taxon>Magnoliopsida</taxon>
        <taxon>eudicotyledons</taxon>
        <taxon>Gunneridae</taxon>
        <taxon>Pentapetalae</taxon>
        <taxon>rosids</taxon>
        <taxon>fabids</taxon>
        <taxon>Rosales</taxon>
        <taxon>Cannabaceae</taxon>
        <taxon>Cannabis</taxon>
    </lineage>
</organism>
<accession>A0A803RB93</accession>
<keyword evidence="3" id="KW-1185">Reference proteome</keyword>
<name>A0A803RB93_CANSA</name>
<evidence type="ECO:0000256" key="1">
    <source>
        <dbReference type="SAM" id="Phobius"/>
    </source>
</evidence>